<dbReference type="RefSeq" id="WP_068761342.1">
    <property type="nucleotide sequence ID" value="NZ_LXIE01000008.1"/>
</dbReference>
<dbReference type="AlphaFoldDB" id="A0A1A9LEZ6"/>
<feature type="transmembrane region" description="Helical" evidence="1">
    <location>
        <begin position="110"/>
        <end position="127"/>
    </location>
</feature>
<dbReference type="Proteomes" id="UP000077552">
    <property type="component" value="Unassembled WGS sequence"/>
</dbReference>
<comment type="caution">
    <text evidence="2">The sequence shown here is derived from an EMBL/GenBank/DDBJ whole genome shotgun (WGS) entry which is preliminary data.</text>
</comment>
<name>A0A1A9LEZ6_9FLAO</name>
<dbReference type="InterPro" id="IPR021354">
    <property type="entry name" value="DUF2975"/>
</dbReference>
<feature type="transmembrane region" description="Helical" evidence="1">
    <location>
        <begin position="147"/>
        <end position="166"/>
    </location>
</feature>
<dbReference type="EMBL" id="LXIE01000008">
    <property type="protein sequence ID" value="OAD91939.1"/>
    <property type="molecule type" value="Genomic_DNA"/>
</dbReference>
<protein>
    <recommendedName>
        <fullName evidence="4">DUF2975 domain-containing protein</fullName>
    </recommendedName>
</protein>
<keyword evidence="1" id="KW-0812">Transmembrane</keyword>
<gene>
    <name evidence="2" type="ORF">A7A78_10640</name>
</gene>
<keyword evidence="3" id="KW-1185">Reference proteome</keyword>
<dbReference type="Pfam" id="PF11188">
    <property type="entry name" value="DUF2975"/>
    <property type="match status" value="1"/>
</dbReference>
<evidence type="ECO:0008006" key="4">
    <source>
        <dbReference type="Google" id="ProtNLM"/>
    </source>
</evidence>
<keyword evidence="1" id="KW-1133">Transmembrane helix</keyword>
<keyword evidence="1" id="KW-0472">Membrane</keyword>
<feature type="transmembrane region" description="Helical" evidence="1">
    <location>
        <begin position="66"/>
        <end position="89"/>
    </location>
</feature>
<accession>A0A1A9LEZ6</accession>
<organism evidence="2 3">
    <name type="scientific">Aequorivita soesokkakensis</name>
    <dbReference type="NCBI Taxonomy" id="1385699"/>
    <lineage>
        <taxon>Bacteria</taxon>
        <taxon>Pseudomonadati</taxon>
        <taxon>Bacteroidota</taxon>
        <taxon>Flavobacteriia</taxon>
        <taxon>Flavobacteriales</taxon>
        <taxon>Flavobacteriaceae</taxon>
        <taxon>Aequorivita</taxon>
    </lineage>
</organism>
<evidence type="ECO:0000256" key="1">
    <source>
        <dbReference type="SAM" id="Phobius"/>
    </source>
</evidence>
<evidence type="ECO:0000313" key="2">
    <source>
        <dbReference type="EMBL" id="OAD91939.1"/>
    </source>
</evidence>
<sequence>MEIKIGTKQILKFLYILSWIIFIGVCIEAGGFIFNTFYAMVLNPMGAENYWNGLDLSSLYNFDQGYFLVITFYMIIVAVLRALIFYLFIRLLHGKKLDLSHPFTIEFRNFISLVAYIALGIGLFSKMGMQYSAWLSTKGVTMPDLEYLRLGGPDVWFFMGVILLVISQIFKRGIEMQNDNELTI</sequence>
<feature type="transmembrane region" description="Helical" evidence="1">
    <location>
        <begin position="12"/>
        <end position="34"/>
    </location>
</feature>
<reference evidence="2 3" key="1">
    <citation type="submission" date="2016-05" db="EMBL/GenBank/DDBJ databases">
        <title>Genome sequencing of Vitellibacter soesokkakensis RSSK-12.</title>
        <authorList>
            <person name="Thevarajoo S."/>
            <person name="Selvaratnam C."/>
            <person name="Goh K.M."/>
            <person name="Chan K.-G."/>
            <person name="Chong C.S."/>
        </authorList>
    </citation>
    <scope>NUCLEOTIDE SEQUENCE [LARGE SCALE GENOMIC DNA]</scope>
    <source>
        <strain evidence="2 3">RSSK-12</strain>
    </source>
</reference>
<evidence type="ECO:0000313" key="3">
    <source>
        <dbReference type="Proteomes" id="UP000077552"/>
    </source>
</evidence>
<proteinExistence type="predicted"/>
<dbReference type="STRING" id="1385699.A7A78_10640"/>